<dbReference type="Proteomes" id="UP000886998">
    <property type="component" value="Unassembled WGS sequence"/>
</dbReference>
<reference evidence="1" key="1">
    <citation type="submission" date="2020-08" db="EMBL/GenBank/DDBJ databases">
        <title>Multicomponent nature underlies the extraordinary mechanical properties of spider dragline silk.</title>
        <authorList>
            <person name="Kono N."/>
            <person name="Nakamura H."/>
            <person name="Mori M."/>
            <person name="Yoshida Y."/>
            <person name="Ohtoshi R."/>
            <person name="Malay A.D."/>
            <person name="Moran D.A.P."/>
            <person name="Tomita M."/>
            <person name="Numata K."/>
            <person name="Arakawa K."/>
        </authorList>
    </citation>
    <scope>NUCLEOTIDE SEQUENCE</scope>
</reference>
<dbReference type="GO" id="GO:0044774">
    <property type="term" value="P:mitotic DNA integrity checkpoint signaling"/>
    <property type="evidence" value="ECO:0007669"/>
    <property type="project" value="TreeGrafter"/>
</dbReference>
<dbReference type="GO" id="GO:0042800">
    <property type="term" value="F:histone H3K4 methyltransferase activity"/>
    <property type="evidence" value="ECO:0007669"/>
    <property type="project" value="TreeGrafter"/>
</dbReference>
<organism evidence="1 2">
    <name type="scientific">Trichonephila inaurata madagascariensis</name>
    <dbReference type="NCBI Taxonomy" id="2747483"/>
    <lineage>
        <taxon>Eukaryota</taxon>
        <taxon>Metazoa</taxon>
        <taxon>Ecdysozoa</taxon>
        <taxon>Arthropoda</taxon>
        <taxon>Chelicerata</taxon>
        <taxon>Arachnida</taxon>
        <taxon>Araneae</taxon>
        <taxon>Araneomorphae</taxon>
        <taxon>Entelegynae</taxon>
        <taxon>Araneoidea</taxon>
        <taxon>Nephilidae</taxon>
        <taxon>Trichonephila</taxon>
        <taxon>Trichonephila inaurata</taxon>
    </lineage>
</organism>
<dbReference type="GO" id="GO:0000729">
    <property type="term" value="P:DNA double-strand break processing"/>
    <property type="evidence" value="ECO:0007669"/>
    <property type="project" value="TreeGrafter"/>
</dbReference>
<keyword evidence="2" id="KW-1185">Reference proteome</keyword>
<dbReference type="GO" id="GO:0003690">
    <property type="term" value="F:double-stranded DNA binding"/>
    <property type="evidence" value="ECO:0007669"/>
    <property type="project" value="TreeGrafter"/>
</dbReference>
<dbReference type="PANTHER" id="PTHR46060">
    <property type="entry name" value="MARINER MOS1 TRANSPOSASE-LIKE PROTEIN"/>
    <property type="match status" value="1"/>
</dbReference>
<dbReference type="AlphaFoldDB" id="A0A8X6YC77"/>
<dbReference type="GO" id="GO:0005634">
    <property type="term" value="C:nucleus"/>
    <property type="evidence" value="ECO:0007669"/>
    <property type="project" value="TreeGrafter"/>
</dbReference>
<dbReference type="GO" id="GO:0046975">
    <property type="term" value="F:histone H3K36 methyltransferase activity"/>
    <property type="evidence" value="ECO:0007669"/>
    <property type="project" value="TreeGrafter"/>
</dbReference>
<evidence type="ECO:0000313" key="2">
    <source>
        <dbReference type="Proteomes" id="UP000886998"/>
    </source>
</evidence>
<dbReference type="OrthoDB" id="8028980at2759"/>
<comment type="caution">
    <text evidence="1">The sequence shown here is derived from an EMBL/GenBank/DDBJ whole genome shotgun (WGS) entry which is preliminary data.</text>
</comment>
<proteinExistence type="predicted"/>
<dbReference type="PANTHER" id="PTHR46060:SF2">
    <property type="entry name" value="HISTONE-LYSINE N-METHYLTRANSFERASE SETMAR"/>
    <property type="match status" value="1"/>
</dbReference>
<dbReference type="InterPro" id="IPR036397">
    <property type="entry name" value="RNaseH_sf"/>
</dbReference>
<protein>
    <submittedName>
        <fullName evidence="1">Histone-lysine N-methyltransferase SETMAR</fullName>
    </submittedName>
</protein>
<dbReference type="GO" id="GO:0015074">
    <property type="term" value="P:DNA integration"/>
    <property type="evidence" value="ECO:0007669"/>
    <property type="project" value="TreeGrafter"/>
</dbReference>
<gene>
    <name evidence="1" type="primary">NCL1_32508</name>
    <name evidence="1" type="ORF">TNIN_23821</name>
</gene>
<sequence length="103" mass="12066">MVRLHLYRLGKTYRLSKWVPHTLLEVHKQQRVGACLSLLSRHRSASIFNRVLTSDEKWILYDTPERSKHWLSPPRYCPAQRKTTYAPTQDYALCLVNLSIGSL</sequence>
<dbReference type="GO" id="GO:0044547">
    <property type="term" value="F:DNA topoisomerase binding"/>
    <property type="evidence" value="ECO:0007669"/>
    <property type="project" value="TreeGrafter"/>
</dbReference>
<evidence type="ECO:0000313" key="1">
    <source>
        <dbReference type="EMBL" id="GFY68431.1"/>
    </source>
</evidence>
<dbReference type="GO" id="GO:0000014">
    <property type="term" value="F:single-stranded DNA endodeoxyribonuclease activity"/>
    <property type="evidence" value="ECO:0007669"/>
    <property type="project" value="TreeGrafter"/>
</dbReference>
<dbReference type="GO" id="GO:0003697">
    <property type="term" value="F:single-stranded DNA binding"/>
    <property type="evidence" value="ECO:0007669"/>
    <property type="project" value="TreeGrafter"/>
</dbReference>
<dbReference type="EMBL" id="BMAV01017057">
    <property type="protein sequence ID" value="GFY68431.1"/>
    <property type="molecule type" value="Genomic_DNA"/>
</dbReference>
<dbReference type="GO" id="GO:0006303">
    <property type="term" value="P:double-strand break repair via nonhomologous end joining"/>
    <property type="evidence" value="ECO:0007669"/>
    <property type="project" value="TreeGrafter"/>
</dbReference>
<dbReference type="GO" id="GO:0031297">
    <property type="term" value="P:replication fork processing"/>
    <property type="evidence" value="ECO:0007669"/>
    <property type="project" value="TreeGrafter"/>
</dbReference>
<dbReference type="GO" id="GO:0035861">
    <property type="term" value="C:site of double-strand break"/>
    <property type="evidence" value="ECO:0007669"/>
    <property type="project" value="TreeGrafter"/>
</dbReference>
<accession>A0A8X6YC77</accession>
<name>A0A8X6YC77_9ARAC</name>
<dbReference type="InterPro" id="IPR052709">
    <property type="entry name" value="Transposase-MT_Hybrid"/>
</dbReference>
<dbReference type="Gene3D" id="3.30.420.10">
    <property type="entry name" value="Ribonuclease H-like superfamily/Ribonuclease H"/>
    <property type="match status" value="1"/>
</dbReference>
<dbReference type="GO" id="GO:0000793">
    <property type="term" value="C:condensed chromosome"/>
    <property type="evidence" value="ECO:0007669"/>
    <property type="project" value="TreeGrafter"/>
</dbReference>